<accession>A0A0C3S4R9</accession>
<protein>
    <submittedName>
        <fullName evidence="1">Uncharacterized protein</fullName>
    </submittedName>
</protein>
<dbReference type="HOGENOM" id="CLU_2498617_0_0_1"/>
<name>A0A0C3S4R9_PHLG1</name>
<organism evidence="1 2">
    <name type="scientific">Phlebiopsis gigantea (strain 11061_1 CR5-6)</name>
    <name type="common">White-rot fungus</name>
    <name type="synonym">Peniophora gigantea</name>
    <dbReference type="NCBI Taxonomy" id="745531"/>
    <lineage>
        <taxon>Eukaryota</taxon>
        <taxon>Fungi</taxon>
        <taxon>Dikarya</taxon>
        <taxon>Basidiomycota</taxon>
        <taxon>Agaricomycotina</taxon>
        <taxon>Agaricomycetes</taxon>
        <taxon>Polyporales</taxon>
        <taxon>Phanerochaetaceae</taxon>
        <taxon>Phlebiopsis</taxon>
    </lineage>
</organism>
<evidence type="ECO:0000313" key="1">
    <source>
        <dbReference type="EMBL" id="KIP03140.1"/>
    </source>
</evidence>
<keyword evidence="2" id="KW-1185">Reference proteome</keyword>
<dbReference type="Proteomes" id="UP000053257">
    <property type="component" value="Unassembled WGS sequence"/>
</dbReference>
<dbReference type="EMBL" id="KN840631">
    <property type="protein sequence ID" value="KIP03140.1"/>
    <property type="molecule type" value="Genomic_DNA"/>
</dbReference>
<evidence type="ECO:0000313" key="2">
    <source>
        <dbReference type="Proteomes" id="UP000053257"/>
    </source>
</evidence>
<proteinExistence type="predicted"/>
<reference evidence="1 2" key="1">
    <citation type="journal article" date="2014" name="PLoS Genet.">
        <title>Analysis of the Phlebiopsis gigantea genome, transcriptome and secretome provides insight into its pioneer colonization strategies of wood.</title>
        <authorList>
            <person name="Hori C."/>
            <person name="Ishida T."/>
            <person name="Igarashi K."/>
            <person name="Samejima M."/>
            <person name="Suzuki H."/>
            <person name="Master E."/>
            <person name="Ferreira P."/>
            <person name="Ruiz-Duenas F.J."/>
            <person name="Held B."/>
            <person name="Canessa P."/>
            <person name="Larrondo L.F."/>
            <person name="Schmoll M."/>
            <person name="Druzhinina I.S."/>
            <person name="Kubicek C.P."/>
            <person name="Gaskell J.A."/>
            <person name="Kersten P."/>
            <person name="St John F."/>
            <person name="Glasner J."/>
            <person name="Sabat G."/>
            <person name="Splinter BonDurant S."/>
            <person name="Syed K."/>
            <person name="Yadav J."/>
            <person name="Mgbeahuruike A.C."/>
            <person name="Kovalchuk A."/>
            <person name="Asiegbu F.O."/>
            <person name="Lackner G."/>
            <person name="Hoffmeister D."/>
            <person name="Rencoret J."/>
            <person name="Gutierrez A."/>
            <person name="Sun H."/>
            <person name="Lindquist E."/>
            <person name="Barry K."/>
            <person name="Riley R."/>
            <person name="Grigoriev I.V."/>
            <person name="Henrissat B."/>
            <person name="Kues U."/>
            <person name="Berka R.M."/>
            <person name="Martinez A.T."/>
            <person name="Covert S.F."/>
            <person name="Blanchette R.A."/>
            <person name="Cullen D."/>
        </authorList>
    </citation>
    <scope>NUCLEOTIDE SEQUENCE [LARGE SCALE GENOMIC DNA]</scope>
    <source>
        <strain evidence="1 2">11061_1 CR5-6</strain>
    </source>
</reference>
<dbReference type="AlphaFoldDB" id="A0A0C3S4R9"/>
<gene>
    <name evidence="1" type="ORF">PHLGIDRAFT_253985</name>
</gene>
<sequence>MTPHFLSGTFSFAMPILLQLTGRRPRLVPYSKVNCSWNESPIIFVVQPVGPVPVRNSRIPTVDHTRIALVGEEVVCTRSDVDSTRT</sequence>